<reference evidence="1 2" key="1">
    <citation type="submission" date="2020-04" db="EMBL/GenBank/DDBJ databases">
        <title>MicrobeNet Type strains.</title>
        <authorList>
            <person name="Nicholson A.C."/>
        </authorList>
    </citation>
    <scope>NUCLEOTIDE SEQUENCE [LARGE SCALE GENOMIC DNA]</scope>
    <source>
        <strain evidence="1 2">JCM 3332</strain>
    </source>
</reference>
<dbReference type="EMBL" id="JAAXOT010000022">
    <property type="protein sequence ID" value="NKY60405.1"/>
    <property type="molecule type" value="Genomic_DNA"/>
</dbReference>
<proteinExistence type="predicted"/>
<gene>
    <name evidence="1" type="ORF">HGA15_30570</name>
</gene>
<dbReference type="Proteomes" id="UP000570678">
    <property type="component" value="Unassembled WGS sequence"/>
</dbReference>
<evidence type="ECO:0000313" key="2">
    <source>
        <dbReference type="Proteomes" id="UP000570678"/>
    </source>
</evidence>
<sequence>MTESRLLGSDNKQWRRLSDGSTWPVMEHDPDLDAVEWRLRYASDHLTREDLLYAASVMSAYRHLVYEASQKRVALVRRELSEPLS</sequence>
<comment type="caution">
    <text evidence="1">The sequence shown here is derived from an EMBL/GenBank/DDBJ whole genome shotgun (WGS) entry which is preliminary data.</text>
</comment>
<organism evidence="1 2">
    <name type="scientific">Nocardia flavorosea</name>
    <dbReference type="NCBI Taxonomy" id="53429"/>
    <lineage>
        <taxon>Bacteria</taxon>
        <taxon>Bacillati</taxon>
        <taxon>Actinomycetota</taxon>
        <taxon>Actinomycetes</taxon>
        <taxon>Mycobacteriales</taxon>
        <taxon>Nocardiaceae</taxon>
        <taxon>Nocardia</taxon>
    </lineage>
</organism>
<name>A0A846YMY4_9NOCA</name>
<accession>A0A846YMY4</accession>
<dbReference type="RefSeq" id="WP_062979964.1">
    <property type="nucleotide sequence ID" value="NZ_JAAXOT010000022.1"/>
</dbReference>
<evidence type="ECO:0000313" key="1">
    <source>
        <dbReference type="EMBL" id="NKY60405.1"/>
    </source>
</evidence>
<dbReference type="AlphaFoldDB" id="A0A846YMY4"/>
<protein>
    <submittedName>
        <fullName evidence="1">Uncharacterized protein</fullName>
    </submittedName>
</protein>
<keyword evidence="2" id="KW-1185">Reference proteome</keyword>